<dbReference type="SMART" id="SM00774">
    <property type="entry name" value="WRKY"/>
    <property type="match status" value="1"/>
</dbReference>
<dbReference type="EMBL" id="JACGWK010000004">
    <property type="protein sequence ID" value="KAL0359097.1"/>
    <property type="molecule type" value="Genomic_DNA"/>
</dbReference>
<evidence type="ECO:0000256" key="2">
    <source>
        <dbReference type="ARBA" id="ARBA00023015"/>
    </source>
</evidence>
<evidence type="ECO:0000259" key="6">
    <source>
        <dbReference type="PROSITE" id="PS50811"/>
    </source>
</evidence>
<comment type="subcellular location">
    <subcellularLocation>
        <location evidence="1">Nucleus</location>
    </subcellularLocation>
</comment>
<evidence type="ECO:0000256" key="3">
    <source>
        <dbReference type="ARBA" id="ARBA00023125"/>
    </source>
</evidence>
<dbReference type="InterPro" id="IPR044810">
    <property type="entry name" value="WRKY_plant"/>
</dbReference>
<dbReference type="GO" id="GO:0005634">
    <property type="term" value="C:nucleus"/>
    <property type="evidence" value="ECO:0007669"/>
    <property type="project" value="UniProtKB-SubCell"/>
</dbReference>
<keyword evidence="5" id="KW-0539">Nucleus</keyword>
<keyword evidence="2" id="KW-0805">Transcription regulation</keyword>
<feature type="domain" description="WRKY" evidence="6">
    <location>
        <begin position="114"/>
        <end position="181"/>
    </location>
</feature>
<reference evidence="7" key="1">
    <citation type="submission" date="2020-06" db="EMBL/GenBank/DDBJ databases">
        <authorList>
            <person name="Li T."/>
            <person name="Hu X."/>
            <person name="Zhang T."/>
            <person name="Song X."/>
            <person name="Zhang H."/>
            <person name="Dai N."/>
            <person name="Sheng W."/>
            <person name="Hou X."/>
            <person name="Wei L."/>
        </authorList>
    </citation>
    <scope>NUCLEOTIDE SEQUENCE</scope>
    <source>
        <strain evidence="7">G01</strain>
        <tissue evidence="7">Leaf</tissue>
    </source>
</reference>
<comment type="caution">
    <text evidence="7">The sequence shown here is derived from an EMBL/GenBank/DDBJ whole genome shotgun (WGS) entry which is preliminary data.</text>
</comment>
<organism evidence="7">
    <name type="scientific">Sesamum angustifolium</name>
    <dbReference type="NCBI Taxonomy" id="2727405"/>
    <lineage>
        <taxon>Eukaryota</taxon>
        <taxon>Viridiplantae</taxon>
        <taxon>Streptophyta</taxon>
        <taxon>Embryophyta</taxon>
        <taxon>Tracheophyta</taxon>
        <taxon>Spermatophyta</taxon>
        <taxon>Magnoliopsida</taxon>
        <taxon>eudicotyledons</taxon>
        <taxon>Gunneridae</taxon>
        <taxon>Pentapetalae</taxon>
        <taxon>asterids</taxon>
        <taxon>lamiids</taxon>
        <taxon>Lamiales</taxon>
        <taxon>Pedaliaceae</taxon>
        <taxon>Sesamum</taxon>
    </lineage>
</organism>
<keyword evidence="3 7" id="KW-0238">DNA-binding</keyword>
<evidence type="ECO:0000256" key="1">
    <source>
        <dbReference type="ARBA" id="ARBA00004123"/>
    </source>
</evidence>
<evidence type="ECO:0000256" key="5">
    <source>
        <dbReference type="ARBA" id="ARBA00023242"/>
    </source>
</evidence>
<accession>A0AAW2PUH8</accession>
<reference evidence="7" key="2">
    <citation type="journal article" date="2024" name="Plant">
        <title>Genomic evolution and insights into agronomic trait innovations of Sesamum species.</title>
        <authorList>
            <person name="Miao H."/>
            <person name="Wang L."/>
            <person name="Qu L."/>
            <person name="Liu H."/>
            <person name="Sun Y."/>
            <person name="Le M."/>
            <person name="Wang Q."/>
            <person name="Wei S."/>
            <person name="Zheng Y."/>
            <person name="Lin W."/>
            <person name="Duan Y."/>
            <person name="Cao H."/>
            <person name="Xiong S."/>
            <person name="Wang X."/>
            <person name="Wei L."/>
            <person name="Li C."/>
            <person name="Ma Q."/>
            <person name="Ju M."/>
            <person name="Zhao R."/>
            <person name="Li G."/>
            <person name="Mu C."/>
            <person name="Tian Q."/>
            <person name="Mei H."/>
            <person name="Zhang T."/>
            <person name="Gao T."/>
            <person name="Zhang H."/>
        </authorList>
    </citation>
    <scope>NUCLEOTIDE SEQUENCE</scope>
    <source>
        <strain evidence="7">G01</strain>
    </source>
</reference>
<dbReference type="AlphaFoldDB" id="A0AAW2PUH8"/>
<gene>
    <name evidence="7" type="ORF">Sangu_0759100</name>
</gene>
<proteinExistence type="predicted"/>
<dbReference type="Pfam" id="PF03106">
    <property type="entry name" value="WRKY"/>
    <property type="match status" value="1"/>
</dbReference>
<dbReference type="GO" id="GO:0003700">
    <property type="term" value="F:DNA-binding transcription factor activity"/>
    <property type="evidence" value="ECO:0007669"/>
    <property type="project" value="InterPro"/>
</dbReference>
<dbReference type="Gene3D" id="2.20.25.80">
    <property type="entry name" value="WRKY domain"/>
    <property type="match status" value="1"/>
</dbReference>
<dbReference type="GO" id="GO:0043565">
    <property type="term" value="F:sequence-specific DNA binding"/>
    <property type="evidence" value="ECO:0007669"/>
    <property type="project" value="InterPro"/>
</dbReference>
<keyword evidence="4" id="KW-0804">Transcription</keyword>
<sequence>MKTGTSLHAKRKRVIVELVKGKEIATRLQTLLRIPGQDHGSSSVSPGDLAFQIFRSFNKTLSVLSSSCAATSPQIAAVDCGGSACSGESKQKPEVKSRRGCYKRRRSCESWTKICSSMVEDGYAWRKYGQKDILDSQYPRCYFRCTHKYEGCKATKQVQRIKEEPILYQTTYFNHHTCTVTPRALPLIPDSNLVDPNLLNFQTGNTSEQEECQSMDPEIKKEECSKENDLWQEMIGLDSFGYKPIWDPTMSSHQEDGGFRLYSCEATSLSELHMRITSLAI</sequence>
<dbReference type="PANTHER" id="PTHR31282">
    <property type="entry name" value="WRKY TRANSCRIPTION FACTOR 21-RELATED"/>
    <property type="match status" value="1"/>
</dbReference>
<dbReference type="SUPFAM" id="SSF118290">
    <property type="entry name" value="WRKY DNA-binding domain"/>
    <property type="match status" value="1"/>
</dbReference>
<dbReference type="PROSITE" id="PS50811">
    <property type="entry name" value="WRKY"/>
    <property type="match status" value="1"/>
</dbReference>
<evidence type="ECO:0000313" key="7">
    <source>
        <dbReference type="EMBL" id="KAL0359097.1"/>
    </source>
</evidence>
<dbReference type="InterPro" id="IPR036576">
    <property type="entry name" value="WRKY_dom_sf"/>
</dbReference>
<name>A0AAW2PUH8_9LAMI</name>
<protein>
    <submittedName>
        <fullName evidence="7">WRKY DNA-binding transcription factor 70</fullName>
    </submittedName>
</protein>
<dbReference type="InterPro" id="IPR003657">
    <property type="entry name" value="WRKY_dom"/>
</dbReference>
<evidence type="ECO:0000256" key="4">
    <source>
        <dbReference type="ARBA" id="ARBA00023163"/>
    </source>
</evidence>